<dbReference type="EMBL" id="CYRY02022367">
    <property type="protein sequence ID" value="VCW97590.1"/>
    <property type="molecule type" value="Genomic_DNA"/>
</dbReference>
<proteinExistence type="predicted"/>
<feature type="compositionally biased region" description="Polar residues" evidence="1">
    <location>
        <begin position="28"/>
        <end position="40"/>
    </location>
</feature>
<sequence>MLNPRNRPCDGQQRPPMNSKAPKARVSSVRTGTLSISSYPVSPVPGLA</sequence>
<feature type="region of interest" description="Disordered" evidence="1">
    <location>
        <begin position="1"/>
        <end position="48"/>
    </location>
</feature>
<keyword evidence="3" id="KW-1185">Reference proteome</keyword>
<dbReference type="AlphaFoldDB" id="A0A9X9LW56"/>
<evidence type="ECO:0000256" key="1">
    <source>
        <dbReference type="SAM" id="MobiDB-lite"/>
    </source>
</evidence>
<organism evidence="2 3">
    <name type="scientific">Gulo gulo</name>
    <name type="common">Wolverine</name>
    <name type="synonym">Gluton</name>
    <dbReference type="NCBI Taxonomy" id="48420"/>
    <lineage>
        <taxon>Eukaryota</taxon>
        <taxon>Metazoa</taxon>
        <taxon>Chordata</taxon>
        <taxon>Craniata</taxon>
        <taxon>Vertebrata</taxon>
        <taxon>Euteleostomi</taxon>
        <taxon>Mammalia</taxon>
        <taxon>Eutheria</taxon>
        <taxon>Laurasiatheria</taxon>
        <taxon>Carnivora</taxon>
        <taxon>Caniformia</taxon>
        <taxon>Musteloidea</taxon>
        <taxon>Mustelidae</taxon>
        <taxon>Guloninae</taxon>
        <taxon>Gulo</taxon>
    </lineage>
</organism>
<dbReference type="Proteomes" id="UP000269945">
    <property type="component" value="Unassembled WGS sequence"/>
</dbReference>
<evidence type="ECO:0000313" key="2">
    <source>
        <dbReference type="EMBL" id="VCW97590.1"/>
    </source>
</evidence>
<name>A0A9X9LW56_GULGU</name>
<gene>
    <name evidence="2" type="ORF">BN2614_LOCUS3</name>
</gene>
<evidence type="ECO:0000313" key="3">
    <source>
        <dbReference type="Proteomes" id="UP000269945"/>
    </source>
</evidence>
<accession>A0A9X9LW56</accession>
<comment type="caution">
    <text evidence="2">The sequence shown here is derived from an EMBL/GenBank/DDBJ whole genome shotgun (WGS) entry which is preliminary data.</text>
</comment>
<reference evidence="2 3" key="1">
    <citation type="submission" date="2018-10" db="EMBL/GenBank/DDBJ databases">
        <authorList>
            <person name="Ekblom R."/>
            <person name="Jareborg N."/>
        </authorList>
    </citation>
    <scope>NUCLEOTIDE SEQUENCE [LARGE SCALE GENOMIC DNA]</scope>
    <source>
        <tissue evidence="2">Muscle</tissue>
    </source>
</reference>
<protein>
    <submittedName>
        <fullName evidence="2">Uncharacterized protein</fullName>
    </submittedName>
</protein>